<dbReference type="Pfam" id="PF02450">
    <property type="entry name" value="LCAT"/>
    <property type="match status" value="1"/>
</dbReference>
<dbReference type="InterPro" id="IPR003386">
    <property type="entry name" value="LACT/PDAT_acylTrfase"/>
</dbReference>
<dbReference type="AlphaFoldDB" id="A0A914IFT8"/>
<dbReference type="Gene3D" id="3.40.50.1820">
    <property type="entry name" value="alpha/beta hydrolase"/>
    <property type="match status" value="1"/>
</dbReference>
<feature type="chain" id="PRO_5036695984" evidence="1">
    <location>
        <begin position="21"/>
        <end position="201"/>
    </location>
</feature>
<evidence type="ECO:0000256" key="1">
    <source>
        <dbReference type="SAM" id="SignalP"/>
    </source>
</evidence>
<reference evidence="3" key="1">
    <citation type="submission" date="2022-11" db="UniProtKB">
        <authorList>
            <consortium name="WormBaseParasite"/>
        </authorList>
    </citation>
    <scope>IDENTIFICATION</scope>
</reference>
<dbReference type="GO" id="GO:0008374">
    <property type="term" value="F:O-acyltransferase activity"/>
    <property type="evidence" value="ECO:0007669"/>
    <property type="project" value="InterPro"/>
</dbReference>
<dbReference type="Proteomes" id="UP000887572">
    <property type="component" value="Unplaced"/>
</dbReference>
<sequence>MPKASIFALFILFFVSFGRAIEEPQNEGTVVKKTATANTKTLAPIILLHGYLASKAYVDGQNIPFPDNLKNVCLKNWKHLKAWISPWLGDGPVLNRQGCLLHMLSLQYDPTTKLFSNQPNVNITFLGDKPFGSVCPVVCLLSSWDTSWSIPCQLNSNQKFDEAQFMPMVQYFEKEHGYERDVTLLGAAYDWRRTANMGEFN</sequence>
<dbReference type="WBParaSite" id="Gr19_v10_g9850.t1">
    <property type="protein sequence ID" value="Gr19_v10_g9850.t1"/>
    <property type="gene ID" value="Gr19_v10_g9850"/>
</dbReference>
<evidence type="ECO:0000313" key="3">
    <source>
        <dbReference type="WBParaSite" id="Gr19_v10_g9850.t1"/>
    </source>
</evidence>
<protein>
    <submittedName>
        <fullName evidence="3">Uncharacterized protein</fullName>
    </submittedName>
</protein>
<proteinExistence type="predicted"/>
<keyword evidence="2" id="KW-1185">Reference proteome</keyword>
<accession>A0A914IFT8</accession>
<evidence type="ECO:0000313" key="2">
    <source>
        <dbReference type="Proteomes" id="UP000887572"/>
    </source>
</evidence>
<organism evidence="2 3">
    <name type="scientific">Globodera rostochiensis</name>
    <name type="common">Golden nematode worm</name>
    <name type="synonym">Heterodera rostochiensis</name>
    <dbReference type="NCBI Taxonomy" id="31243"/>
    <lineage>
        <taxon>Eukaryota</taxon>
        <taxon>Metazoa</taxon>
        <taxon>Ecdysozoa</taxon>
        <taxon>Nematoda</taxon>
        <taxon>Chromadorea</taxon>
        <taxon>Rhabditida</taxon>
        <taxon>Tylenchina</taxon>
        <taxon>Tylenchomorpha</taxon>
        <taxon>Tylenchoidea</taxon>
        <taxon>Heteroderidae</taxon>
        <taxon>Heteroderinae</taxon>
        <taxon>Globodera</taxon>
    </lineage>
</organism>
<name>A0A914IFT8_GLORO</name>
<feature type="signal peptide" evidence="1">
    <location>
        <begin position="1"/>
        <end position="20"/>
    </location>
</feature>
<dbReference type="InterPro" id="IPR029058">
    <property type="entry name" value="AB_hydrolase_fold"/>
</dbReference>
<dbReference type="PANTHER" id="PTHR11440">
    <property type="entry name" value="LECITHIN-CHOLESTEROL ACYLTRANSFERASE-RELATED"/>
    <property type="match status" value="1"/>
</dbReference>
<dbReference type="GO" id="GO:0006629">
    <property type="term" value="P:lipid metabolic process"/>
    <property type="evidence" value="ECO:0007669"/>
    <property type="project" value="InterPro"/>
</dbReference>
<keyword evidence="1" id="KW-0732">Signal</keyword>